<dbReference type="GO" id="GO:0005524">
    <property type="term" value="F:ATP binding"/>
    <property type="evidence" value="ECO:0007669"/>
    <property type="project" value="UniProtKB-UniRule"/>
</dbReference>
<evidence type="ECO:0000256" key="5">
    <source>
        <dbReference type="PROSITE-ProRule" id="PRU00339"/>
    </source>
</evidence>
<proteinExistence type="predicted"/>
<evidence type="ECO:0000256" key="4">
    <source>
        <dbReference type="ARBA" id="ARBA00022840"/>
    </source>
</evidence>
<dbReference type="GO" id="GO:0004672">
    <property type="term" value="F:protein kinase activity"/>
    <property type="evidence" value="ECO:0007669"/>
    <property type="project" value="InterPro"/>
</dbReference>
<reference evidence="9" key="1">
    <citation type="submission" date="2013-05" db="EMBL/GenBank/DDBJ databases">
        <title>Genome assembly of Cystobacter fuscus DSM 2262.</title>
        <authorList>
            <person name="Sharma G."/>
            <person name="Khatri I."/>
            <person name="Kaur C."/>
            <person name="Mayilraj S."/>
            <person name="Subramanian S."/>
        </authorList>
    </citation>
    <scope>NUCLEOTIDE SEQUENCE [LARGE SCALE GENOMIC DNA]</scope>
    <source>
        <strain evidence="9">DSM 2262</strain>
    </source>
</reference>
<keyword evidence="4 6" id="KW-0067">ATP-binding</keyword>
<keyword evidence="1" id="KW-0677">Repeat</keyword>
<comment type="caution">
    <text evidence="9">The sequence shown here is derived from an EMBL/GenBank/DDBJ whole genome shotgun (WGS) entry which is preliminary data.</text>
</comment>
<dbReference type="InterPro" id="IPR019734">
    <property type="entry name" value="TPR_rpt"/>
</dbReference>
<dbReference type="Proteomes" id="UP000011682">
    <property type="component" value="Unassembled WGS sequence"/>
</dbReference>
<evidence type="ECO:0000256" key="2">
    <source>
        <dbReference type="ARBA" id="ARBA00022741"/>
    </source>
</evidence>
<dbReference type="RefSeq" id="WP_002626428.1">
    <property type="nucleotide sequence ID" value="NZ_ANAH02000011.1"/>
</dbReference>
<dbReference type="InterPro" id="IPR008271">
    <property type="entry name" value="Ser/Thr_kinase_AS"/>
</dbReference>
<dbReference type="SUPFAM" id="SSF48452">
    <property type="entry name" value="TPR-like"/>
    <property type="match status" value="2"/>
</dbReference>
<dbReference type="AlphaFoldDB" id="S9QVK1"/>
<dbReference type="PROSITE" id="PS50005">
    <property type="entry name" value="TPR"/>
    <property type="match status" value="3"/>
</dbReference>
<feature type="region of interest" description="Disordered" evidence="7">
    <location>
        <begin position="309"/>
        <end position="329"/>
    </location>
</feature>
<dbReference type="EMBL" id="ANAH02000011">
    <property type="protein sequence ID" value="EPX60673.1"/>
    <property type="molecule type" value="Genomic_DNA"/>
</dbReference>
<dbReference type="InterPro" id="IPR011009">
    <property type="entry name" value="Kinase-like_dom_sf"/>
</dbReference>
<evidence type="ECO:0000313" key="10">
    <source>
        <dbReference type="Proteomes" id="UP000011682"/>
    </source>
</evidence>
<keyword evidence="10" id="KW-1185">Reference proteome</keyword>
<dbReference type="SMART" id="SM00028">
    <property type="entry name" value="TPR"/>
    <property type="match status" value="8"/>
</dbReference>
<dbReference type="PANTHER" id="PTHR45641">
    <property type="entry name" value="TETRATRICOPEPTIDE REPEAT PROTEIN (AFU_ORTHOLOGUE AFUA_6G03870)"/>
    <property type="match status" value="1"/>
</dbReference>
<dbReference type="Pfam" id="PF00069">
    <property type="entry name" value="Pkinase"/>
    <property type="match status" value="1"/>
</dbReference>
<dbReference type="PROSITE" id="PS00107">
    <property type="entry name" value="PROTEIN_KINASE_ATP"/>
    <property type="match status" value="1"/>
</dbReference>
<organism evidence="9 10">
    <name type="scientific">Cystobacter fuscus (strain ATCC 25194 / DSM 2262 / NBRC 100088 / M29)</name>
    <dbReference type="NCBI Taxonomy" id="1242864"/>
    <lineage>
        <taxon>Bacteria</taxon>
        <taxon>Pseudomonadati</taxon>
        <taxon>Myxococcota</taxon>
        <taxon>Myxococcia</taxon>
        <taxon>Myxococcales</taxon>
        <taxon>Cystobacterineae</taxon>
        <taxon>Archangiaceae</taxon>
        <taxon>Cystobacter</taxon>
    </lineage>
</organism>
<protein>
    <recommendedName>
        <fullName evidence="8">Protein kinase domain-containing protein</fullName>
    </recommendedName>
</protein>
<evidence type="ECO:0000256" key="6">
    <source>
        <dbReference type="PROSITE-ProRule" id="PRU10141"/>
    </source>
</evidence>
<dbReference type="OrthoDB" id="9801841at2"/>
<dbReference type="Gene3D" id="1.25.40.10">
    <property type="entry name" value="Tetratricopeptide repeat domain"/>
    <property type="match status" value="3"/>
</dbReference>
<sequence>MAHGVIDSICPEEPLVREVASGRFPEAEVARLFAHAENCPACGRLLMRSGGFEATGEVPTHVVPPPATPSIPAPEEVLPRGATVGRYMVLEKLGAGGMGVVYAAYDPELNRRLALKLLHAGSDQVERSGGQARLLREAQALARLSHPNVTSIYDVGTWEERVFIAMELVEGPSLRDWLKQGPRPWREVVEVFIAAGRGLAAAHAAGLVHRDFKPDNVLLGKEGRVRVLDFGLARQVSASTPAEAVSPPPVDVPWSELGQSPLNTPLTRAGLVIGTLAYMAPESYEGIFDARADQFSYCVTLYELLYGERPQGKSPGPPSTWRTPEPPRDARVPANVRRIVLRGLALEPEQRWPSMDALLGALGDTLPRRQRQWLAVGGLLALSLGVGLPLQLRSTAEPPCQGGARRLEGLWDGARKAALGQAFQATGKPNAEESWTRTAQVLDTYAGDWAAMHVEACEATRVRGAQSDAVLSLRMACLERRLQSLRALTDVYAHPDAALVDQAAKAASALPLIAGCANVEALQAPVLPPEDAATRQTVERLEVRLAEARALFDSGQFKPALERTRTLADDALALRYRPLQAEVLELRGALEEKAGDVVASESSLRQAVWAAEAGRHDEVIASASARLVRSAMLQAHFDQGREWAEHSRAVLERMGGDARIEAFVTNALGAILMREDKTADALENFRQVVALRQKVYSTEHPEVAAAYNNLGAAFTKAGRFPEAREALSHAQQLYSKTLGPHHLETGNALHNLGILAQKTADEEAAVGYFQGALEAREVGSQRETLDVAMTHATLGASYCHLRDHARCLSANERALDIRRKILGPEHTDVATSLVDVAGALHALGRLDEALEYYQRALRIAEAAEEPVPYQLINPLSGIGEVLLTQGKRAESLSYLQRALALAEKNEADEIWALSTVVEDLGDWYLKGGQHRQALQYYQRALALDEKRLSARHPALFGPLMGVAECQLALHAPAAARAALERALTLEPLSRVSASSLAHARFLLARALWEGGDAAQARQWALQAQKALLQEHKDSEASQVTAWLNAHAER</sequence>
<evidence type="ECO:0000256" key="3">
    <source>
        <dbReference type="ARBA" id="ARBA00022803"/>
    </source>
</evidence>
<dbReference type="InterPro" id="IPR000719">
    <property type="entry name" value="Prot_kinase_dom"/>
</dbReference>
<dbReference type="Gene3D" id="3.30.200.20">
    <property type="entry name" value="Phosphorylase Kinase, domain 1"/>
    <property type="match status" value="1"/>
</dbReference>
<keyword evidence="2 6" id="KW-0547">Nucleotide-binding</keyword>
<feature type="binding site" evidence="6">
    <location>
        <position position="116"/>
    </location>
    <ligand>
        <name>ATP</name>
        <dbReference type="ChEBI" id="CHEBI:30616"/>
    </ligand>
</feature>
<feature type="repeat" description="TPR" evidence="5">
    <location>
        <begin position="830"/>
        <end position="863"/>
    </location>
</feature>
<dbReference type="Pfam" id="PF13374">
    <property type="entry name" value="TPR_10"/>
    <property type="match status" value="1"/>
</dbReference>
<dbReference type="eggNOG" id="COG0457">
    <property type="taxonomic scope" value="Bacteria"/>
</dbReference>
<evidence type="ECO:0000256" key="1">
    <source>
        <dbReference type="ARBA" id="ARBA00022737"/>
    </source>
</evidence>
<dbReference type="PROSITE" id="PS00108">
    <property type="entry name" value="PROTEIN_KINASE_ST"/>
    <property type="match status" value="1"/>
</dbReference>
<name>S9QVK1_CYSF2</name>
<feature type="repeat" description="TPR" evidence="5">
    <location>
        <begin position="914"/>
        <end position="947"/>
    </location>
</feature>
<dbReference type="PANTHER" id="PTHR45641:SF19">
    <property type="entry name" value="NEPHROCYSTIN-3"/>
    <property type="match status" value="1"/>
</dbReference>
<dbReference type="eggNOG" id="COG0515">
    <property type="taxonomic scope" value="Bacteria"/>
</dbReference>
<dbReference type="Gene3D" id="1.10.510.10">
    <property type="entry name" value="Transferase(Phosphotransferase) domain 1"/>
    <property type="match status" value="1"/>
</dbReference>
<feature type="domain" description="Protein kinase" evidence="8">
    <location>
        <begin position="87"/>
        <end position="374"/>
    </location>
</feature>
<keyword evidence="3 5" id="KW-0802">TPR repeat</keyword>
<evidence type="ECO:0000259" key="8">
    <source>
        <dbReference type="PROSITE" id="PS50011"/>
    </source>
</evidence>
<evidence type="ECO:0000313" key="9">
    <source>
        <dbReference type="EMBL" id="EPX60673.1"/>
    </source>
</evidence>
<dbReference type="InterPro" id="IPR017441">
    <property type="entry name" value="Protein_kinase_ATP_BS"/>
</dbReference>
<feature type="repeat" description="TPR" evidence="5">
    <location>
        <begin position="704"/>
        <end position="737"/>
    </location>
</feature>
<accession>S9QVK1</accession>
<dbReference type="Pfam" id="PF13424">
    <property type="entry name" value="TPR_12"/>
    <property type="match status" value="3"/>
</dbReference>
<dbReference type="CDD" id="cd14014">
    <property type="entry name" value="STKc_PknB_like"/>
    <property type="match status" value="1"/>
</dbReference>
<gene>
    <name evidence="9" type="ORF">D187_001322</name>
</gene>
<evidence type="ECO:0000256" key="7">
    <source>
        <dbReference type="SAM" id="MobiDB-lite"/>
    </source>
</evidence>
<dbReference type="InterPro" id="IPR011990">
    <property type="entry name" value="TPR-like_helical_dom_sf"/>
</dbReference>
<dbReference type="SUPFAM" id="SSF56112">
    <property type="entry name" value="Protein kinase-like (PK-like)"/>
    <property type="match status" value="1"/>
</dbReference>
<dbReference type="PROSITE" id="PS50011">
    <property type="entry name" value="PROTEIN_KINASE_DOM"/>
    <property type="match status" value="1"/>
</dbReference>